<feature type="compositionally biased region" description="Polar residues" evidence="5">
    <location>
        <begin position="98"/>
        <end position="119"/>
    </location>
</feature>
<proteinExistence type="evidence at transcript level"/>
<dbReference type="ExpressionAtlas" id="B3DMQ3">
    <property type="expression patterns" value="differential"/>
</dbReference>
<feature type="region of interest" description="Disordered" evidence="5">
    <location>
        <begin position="66"/>
        <end position="125"/>
    </location>
</feature>
<dbReference type="AlphaFoldDB" id="B3DMQ3"/>
<evidence type="ECO:0000256" key="4">
    <source>
        <dbReference type="ARBA" id="ARBA00023242"/>
    </source>
</evidence>
<evidence type="ECO:0000256" key="2">
    <source>
        <dbReference type="ARBA" id="ARBA00023015"/>
    </source>
</evidence>
<evidence type="ECO:0000259" key="6">
    <source>
        <dbReference type="PROSITE" id="PS51360"/>
    </source>
</evidence>
<dbReference type="HOGENOM" id="CLU_033108_0_0_1"/>
<sequence length="467" mass="53635">MSGRSIQHSIEVGKERRDMRHEEDCRMDERLRTRRKIANKLESGGKTAHAFERLLAIRTIKLRKGKCSEDSAEQTKSSDDCKAQTRKDVNIEVKETYSGDSSPNSESENTAQNDPQMNVESEERVSNLEQLSRAVLKRNDIKNLLGKPIFAEAVIGSFVRINVGKVYSIYETIALHQDSKDYRVDGKRTNLTLVLRCGSEKRYSRIDVVSNQPITQKEFLLWLETNLRNRCTLPTLNDIAKKQVQVKNACKYSYTETDVEKLIQDKKEAGIKQNAAYRKISLIIERDMAAGMNDVEKVQVLEKKILEIDEEPRPQIEKSGQHRYQVLSSTRGVHVPTIYRHELGVPSGGKSSFVKRTAKPEQHELEKYMRRKYKKSAVVSRSRFKKAFEDCVDSSAVVNDIHMESQQKEGDVETETETETEKGTEKDLHLQRLHTFNIELDTTGLVPFHEIFPNVKFNSPWDEIMKG</sequence>
<dbReference type="PANTHER" id="PTHR13115">
    <property type="entry name" value="RNA POLYMERASE-ASSOCIATED PROTEIN RTF1 HOMOLOG"/>
    <property type="match status" value="1"/>
</dbReference>
<dbReference type="VEuPathDB" id="VectorBase:FBgn0051702"/>
<dbReference type="InterPro" id="IPR036128">
    <property type="entry name" value="Plus3-like_sf"/>
</dbReference>
<evidence type="ECO:0000256" key="3">
    <source>
        <dbReference type="ARBA" id="ARBA00023163"/>
    </source>
</evidence>
<dbReference type="PANTHER" id="PTHR13115:SF8">
    <property type="entry name" value="RNA POLYMERASE-ASSOCIATED PROTEIN RTF1 HOMOLOG"/>
    <property type="match status" value="1"/>
</dbReference>
<evidence type="ECO:0000313" key="7">
    <source>
        <dbReference type="EMBL" id="ACD81705.1"/>
    </source>
</evidence>
<protein>
    <submittedName>
        <fullName evidence="7">IP12502p</fullName>
    </submittedName>
</protein>
<evidence type="ECO:0000256" key="5">
    <source>
        <dbReference type="SAM" id="MobiDB-lite"/>
    </source>
</evidence>
<accession>B3DMQ3</accession>
<keyword evidence="2" id="KW-0805">Transcription regulation</keyword>
<dbReference type="PROSITE" id="PS51360">
    <property type="entry name" value="PLUS3"/>
    <property type="match status" value="1"/>
</dbReference>
<dbReference type="EMBL" id="BT032691">
    <property type="protein sequence ID" value="ACD81705.1"/>
    <property type="molecule type" value="mRNA"/>
</dbReference>
<feature type="compositionally biased region" description="Basic and acidic residues" evidence="5">
    <location>
        <begin position="76"/>
        <end position="97"/>
    </location>
</feature>
<dbReference type="Pfam" id="PF03126">
    <property type="entry name" value="Plus-3"/>
    <property type="match status" value="1"/>
</dbReference>
<dbReference type="SUPFAM" id="SSF159042">
    <property type="entry name" value="Plus3-like"/>
    <property type="match status" value="1"/>
</dbReference>
<feature type="compositionally biased region" description="Basic and acidic residues" evidence="5">
    <location>
        <begin position="11"/>
        <end position="27"/>
    </location>
</feature>
<organism evidence="7">
    <name type="scientific">Drosophila melanogaster</name>
    <name type="common">Fruit fly</name>
    <dbReference type="NCBI Taxonomy" id="7227"/>
    <lineage>
        <taxon>Eukaryota</taxon>
        <taxon>Metazoa</taxon>
        <taxon>Ecdysozoa</taxon>
        <taxon>Arthropoda</taxon>
        <taxon>Hexapoda</taxon>
        <taxon>Insecta</taxon>
        <taxon>Pterygota</taxon>
        <taxon>Neoptera</taxon>
        <taxon>Endopterygota</taxon>
        <taxon>Diptera</taxon>
        <taxon>Brachycera</taxon>
        <taxon>Muscomorpha</taxon>
        <taxon>Ephydroidea</taxon>
        <taxon>Drosophilidae</taxon>
        <taxon>Drosophila</taxon>
        <taxon>Sophophora</taxon>
    </lineage>
</organism>
<keyword evidence="4" id="KW-0539">Nucleus</keyword>
<keyword evidence="3" id="KW-0804">Transcription</keyword>
<dbReference type="GO" id="GO:0005634">
    <property type="term" value="C:nucleus"/>
    <property type="evidence" value="ECO:0007669"/>
    <property type="project" value="UniProtKB-SubCell"/>
</dbReference>
<comment type="subcellular location">
    <subcellularLocation>
        <location evidence="1">Nucleus</location>
    </subcellularLocation>
</comment>
<reference evidence="7" key="1">
    <citation type="submission" date="2016-12" db="EMBL/GenBank/DDBJ databases">
        <authorList>
            <person name="Song W.-J."/>
            <person name="Kurnit D.M."/>
        </authorList>
    </citation>
    <scope>NUCLEOTIDE SEQUENCE</scope>
</reference>
<gene>
    <name evidence="7" type="primary">CG31702-RA</name>
</gene>
<dbReference type="OrthoDB" id="166375at2759"/>
<name>B3DMQ3_DROME</name>
<dbReference type="InterPro" id="IPR004343">
    <property type="entry name" value="Plus-3_dom"/>
</dbReference>
<feature type="compositionally biased region" description="Basic and acidic residues" evidence="5">
    <location>
        <begin position="402"/>
        <end position="411"/>
    </location>
</feature>
<feature type="region of interest" description="Disordered" evidence="5">
    <location>
        <begin position="1"/>
        <end position="27"/>
    </location>
</feature>
<feature type="domain" description="Plus3" evidence="6">
    <location>
        <begin position="125"/>
        <end position="251"/>
    </location>
</feature>
<dbReference type="Gene3D" id="3.90.70.200">
    <property type="entry name" value="Plus-3 domain"/>
    <property type="match status" value="1"/>
</dbReference>
<dbReference type="SMART" id="SM00719">
    <property type="entry name" value="Plus3"/>
    <property type="match status" value="1"/>
</dbReference>
<evidence type="ECO:0000256" key="1">
    <source>
        <dbReference type="ARBA" id="ARBA00004123"/>
    </source>
</evidence>
<dbReference type="GO" id="GO:0003677">
    <property type="term" value="F:DNA binding"/>
    <property type="evidence" value="ECO:0007669"/>
    <property type="project" value="InterPro"/>
</dbReference>
<feature type="region of interest" description="Disordered" evidence="5">
    <location>
        <begin position="402"/>
        <end position="426"/>
    </location>
</feature>